<dbReference type="EMBL" id="WQMT02000004">
    <property type="protein sequence ID" value="KAG9223637.1"/>
    <property type="molecule type" value="Genomic_DNA"/>
</dbReference>
<reference evidence="1 2" key="1">
    <citation type="journal article" date="2021" name="Appl. Environ. Microbiol.">
        <title>Genetic linkage and physical mapping for an oyster mushroom Pleurotus cornucopiae and QTL analysis for the trait cap color.</title>
        <authorList>
            <person name="Zhang Y."/>
            <person name="Gao W."/>
            <person name="Sonnenberg A."/>
            <person name="Chen Q."/>
            <person name="Zhang J."/>
            <person name="Huang C."/>
        </authorList>
    </citation>
    <scope>NUCLEOTIDE SEQUENCE [LARGE SCALE GENOMIC DNA]</scope>
    <source>
        <strain evidence="1">CCMSSC00406</strain>
    </source>
</reference>
<name>A0ACB7IZS3_PLECO</name>
<dbReference type="Proteomes" id="UP000824881">
    <property type="component" value="Unassembled WGS sequence"/>
</dbReference>
<comment type="caution">
    <text evidence="1">The sequence shown here is derived from an EMBL/GenBank/DDBJ whole genome shotgun (WGS) entry which is preliminary data.</text>
</comment>
<evidence type="ECO:0000313" key="1">
    <source>
        <dbReference type="EMBL" id="KAG9223637.1"/>
    </source>
</evidence>
<organism evidence="1 2">
    <name type="scientific">Pleurotus cornucopiae</name>
    <name type="common">Cornucopia mushroom</name>
    <dbReference type="NCBI Taxonomy" id="5321"/>
    <lineage>
        <taxon>Eukaryota</taxon>
        <taxon>Fungi</taxon>
        <taxon>Dikarya</taxon>
        <taxon>Basidiomycota</taxon>
        <taxon>Agaricomycotina</taxon>
        <taxon>Agaricomycetes</taxon>
        <taxon>Agaricomycetidae</taxon>
        <taxon>Agaricales</taxon>
        <taxon>Pleurotineae</taxon>
        <taxon>Pleurotaceae</taxon>
        <taxon>Pleurotus</taxon>
    </lineage>
</organism>
<protein>
    <submittedName>
        <fullName evidence="1">Uncharacterized protein</fullName>
    </submittedName>
</protein>
<gene>
    <name evidence="1" type="ORF">CCMSSC00406_0008520</name>
</gene>
<sequence>MPRNAAVLKSWLAKKIEQAGDPEANSSSWHSVIRDFQRLIEDTPEIYKGFHEMFTQIPPDHEDDPTGQPQVENYMSMLNLFDVIISEAPAWHYDPENPTANNLVGFPINAVLDWPMGTDAGYAMFINPAVNAQLKKMFDVWSTYLTSYASTEVLSDSDNGWFSPSAMEQLPDFASTYVCDPDDPSGHYGFTSWDHFFTRLFQPGQREIDPELVDNDAIVHSACESTVYRVAYDVQPRDRFWIKGQPYSVIHMLNNDPYAPAFVGGAIFQAFLSATKYHRWHSPVTGVIVKTVQVPGTYYAESPTESFDDERGADPAGPNLSQSFITSVAARCLIFIRAKDPRIGLMCFVAVGMAEVSTCQTTVKEGDTVVKGQEIGMFHFGGSTHCLLFRPETNIQIDDQYIPKSDTGSPEVHVKAAIAWVGDKPYN</sequence>
<keyword evidence="2" id="KW-1185">Reference proteome</keyword>
<proteinExistence type="predicted"/>
<accession>A0ACB7IZS3</accession>
<evidence type="ECO:0000313" key="2">
    <source>
        <dbReference type="Proteomes" id="UP000824881"/>
    </source>
</evidence>